<sequence length="283" mass="31937">MLGDVPFDKPGTHAEVRAMLQDAPDPIKRPASFYVWLVQVCDVYNDLPQGAYAYASWLQFAPAACRYGLFVIPVHPDTLPSCLGNARQPYACLFSLLSPIFTACSAIPQDLIPSLNLQTSHFLHDFYFTAAYFTYPEPYYPALVEACLDLPSTLHLTGFYYVGQQGLAVEVLLAADQQPLLHSDTVSFPYIPDTVKAPTRPQDLGPMVLRLWELPWEFRSLHPSDPDSMQIAEVLPEELCIRCRPFSVPTVFVLWTPLPTSTYDSCLRFSLHRYGRDIPIMWA</sequence>
<evidence type="ECO:0000313" key="1">
    <source>
        <dbReference type="EMBL" id="GCC31346.1"/>
    </source>
</evidence>
<protein>
    <submittedName>
        <fullName evidence="1">Uncharacterized protein</fullName>
    </submittedName>
</protein>
<evidence type="ECO:0000313" key="2">
    <source>
        <dbReference type="Proteomes" id="UP000287033"/>
    </source>
</evidence>
<keyword evidence="2" id="KW-1185">Reference proteome</keyword>
<accession>A0A401SLU1</accession>
<dbReference type="Proteomes" id="UP000287033">
    <property type="component" value="Unassembled WGS sequence"/>
</dbReference>
<proteinExistence type="predicted"/>
<gene>
    <name evidence="1" type="ORF">chiPu_0009803</name>
</gene>
<dbReference type="EMBL" id="BEZZ01000356">
    <property type="protein sequence ID" value="GCC31346.1"/>
    <property type="molecule type" value="Genomic_DNA"/>
</dbReference>
<reference evidence="1 2" key="1">
    <citation type="journal article" date="2018" name="Nat. Ecol. Evol.">
        <title>Shark genomes provide insights into elasmobranch evolution and the origin of vertebrates.</title>
        <authorList>
            <person name="Hara Y"/>
            <person name="Yamaguchi K"/>
            <person name="Onimaru K"/>
            <person name="Kadota M"/>
            <person name="Koyanagi M"/>
            <person name="Keeley SD"/>
            <person name="Tatsumi K"/>
            <person name="Tanaka K"/>
            <person name="Motone F"/>
            <person name="Kageyama Y"/>
            <person name="Nozu R"/>
            <person name="Adachi N"/>
            <person name="Nishimura O"/>
            <person name="Nakagawa R"/>
            <person name="Tanegashima C"/>
            <person name="Kiyatake I"/>
            <person name="Matsumoto R"/>
            <person name="Murakumo K"/>
            <person name="Nishida K"/>
            <person name="Terakita A"/>
            <person name="Kuratani S"/>
            <person name="Sato K"/>
            <person name="Hyodo S Kuraku.S."/>
        </authorList>
    </citation>
    <scope>NUCLEOTIDE SEQUENCE [LARGE SCALE GENOMIC DNA]</scope>
</reference>
<organism evidence="1 2">
    <name type="scientific">Chiloscyllium punctatum</name>
    <name type="common">Brownbanded bambooshark</name>
    <name type="synonym">Hemiscyllium punctatum</name>
    <dbReference type="NCBI Taxonomy" id="137246"/>
    <lineage>
        <taxon>Eukaryota</taxon>
        <taxon>Metazoa</taxon>
        <taxon>Chordata</taxon>
        <taxon>Craniata</taxon>
        <taxon>Vertebrata</taxon>
        <taxon>Chondrichthyes</taxon>
        <taxon>Elasmobranchii</taxon>
        <taxon>Galeomorphii</taxon>
        <taxon>Galeoidea</taxon>
        <taxon>Orectolobiformes</taxon>
        <taxon>Hemiscylliidae</taxon>
        <taxon>Chiloscyllium</taxon>
    </lineage>
</organism>
<name>A0A401SLU1_CHIPU</name>
<dbReference type="AlphaFoldDB" id="A0A401SLU1"/>
<comment type="caution">
    <text evidence="1">The sequence shown here is derived from an EMBL/GenBank/DDBJ whole genome shotgun (WGS) entry which is preliminary data.</text>
</comment>